<gene>
    <name evidence="1" type="ORF">PAPYR_11231</name>
</gene>
<dbReference type="Proteomes" id="UP001141327">
    <property type="component" value="Unassembled WGS sequence"/>
</dbReference>
<name>A0ABQ8U470_9EUKA</name>
<organism evidence="1 2">
    <name type="scientific">Paratrimastix pyriformis</name>
    <dbReference type="NCBI Taxonomy" id="342808"/>
    <lineage>
        <taxon>Eukaryota</taxon>
        <taxon>Metamonada</taxon>
        <taxon>Preaxostyla</taxon>
        <taxon>Paratrimastigidae</taxon>
        <taxon>Paratrimastix</taxon>
    </lineage>
</organism>
<evidence type="ECO:0000313" key="2">
    <source>
        <dbReference type="Proteomes" id="UP001141327"/>
    </source>
</evidence>
<sequence>MERQRILDERALTREVQKQRLATHQRAIQARQEQFRVEQQLLEEQWLREDTERRLREEAQKTALRRVEQELHQKRRHRIKELEERLLDAQREASDPVKPCPDAVASKIIAQFACL</sequence>
<protein>
    <recommendedName>
        <fullName evidence="3">Meiosis-specific nuclear structural protein 1</fullName>
    </recommendedName>
</protein>
<reference evidence="1" key="1">
    <citation type="journal article" date="2022" name="bioRxiv">
        <title>Genomics of Preaxostyla Flagellates Illuminates Evolutionary Transitions and the Path Towards Mitochondrial Loss.</title>
        <authorList>
            <person name="Novak L.V.F."/>
            <person name="Treitli S.C."/>
            <person name="Pyrih J."/>
            <person name="Halakuc P."/>
            <person name="Pipaliya S.V."/>
            <person name="Vacek V."/>
            <person name="Brzon O."/>
            <person name="Soukal P."/>
            <person name="Eme L."/>
            <person name="Dacks J.B."/>
            <person name="Karnkowska A."/>
            <person name="Elias M."/>
            <person name="Hampl V."/>
        </authorList>
    </citation>
    <scope>NUCLEOTIDE SEQUENCE</scope>
    <source>
        <strain evidence="1">RCP-MX</strain>
    </source>
</reference>
<proteinExistence type="predicted"/>
<dbReference type="EMBL" id="JAPMOS010000182">
    <property type="protein sequence ID" value="KAJ4454136.1"/>
    <property type="molecule type" value="Genomic_DNA"/>
</dbReference>
<keyword evidence="2" id="KW-1185">Reference proteome</keyword>
<evidence type="ECO:0000313" key="1">
    <source>
        <dbReference type="EMBL" id="KAJ4454136.1"/>
    </source>
</evidence>
<evidence type="ECO:0008006" key="3">
    <source>
        <dbReference type="Google" id="ProtNLM"/>
    </source>
</evidence>
<accession>A0ABQ8U470</accession>
<comment type="caution">
    <text evidence="1">The sequence shown here is derived from an EMBL/GenBank/DDBJ whole genome shotgun (WGS) entry which is preliminary data.</text>
</comment>